<keyword evidence="1" id="KW-1133">Transmembrane helix</keyword>
<name>A0A0L0D3C9_THETB</name>
<accession>A0A0L0D3C9</accession>
<keyword evidence="1" id="KW-0472">Membrane</keyword>
<feature type="transmembrane region" description="Helical" evidence="1">
    <location>
        <begin position="168"/>
        <end position="187"/>
    </location>
</feature>
<keyword evidence="3" id="KW-1185">Reference proteome</keyword>
<gene>
    <name evidence="2" type="ORF">AMSG_03113</name>
</gene>
<dbReference type="RefSeq" id="XP_013760446.1">
    <property type="nucleotide sequence ID" value="XM_013904992.1"/>
</dbReference>
<dbReference type="Proteomes" id="UP000054408">
    <property type="component" value="Unassembled WGS sequence"/>
</dbReference>
<dbReference type="EMBL" id="GL349443">
    <property type="protein sequence ID" value="KNC46676.1"/>
    <property type="molecule type" value="Genomic_DNA"/>
</dbReference>
<evidence type="ECO:0000313" key="3">
    <source>
        <dbReference type="Proteomes" id="UP000054408"/>
    </source>
</evidence>
<evidence type="ECO:0000256" key="1">
    <source>
        <dbReference type="SAM" id="Phobius"/>
    </source>
</evidence>
<feature type="transmembrane region" description="Helical" evidence="1">
    <location>
        <begin position="12"/>
        <end position="32"/>
    </location>
</feature>
<dbReference type="AlphaFoldDB" id="A0A0L0D3C9"/>
<feature type="transmembrane region" description="Helical" evidence="1">
    <location>
        <begin position="207"/>
        <end position="227"/>
    </location>
</feature>
<dbReference type="GeneID" id="25562745"/>
<evidence type="ECO:0000313" key="2">
    <source>
        <dbReference type="EMBL" id="KNC46676.1"/>
    </source>
</evidence>
<feature type="transmembrane region" description="Helical" evidence="1">
    <location>
        <begin position="74"/>
        <end position="95"/>
    </location>
</feature>
<organism evidence="2 3">
    <name type="scientific">Thecamonas trahens ATCC 50062</name>
    <dbReference type="NCBI Taxonomy" id="461836"/>
    <lineage>
        <taxon>Eukaryota</taxon>
        <taxon>Apusozoa</taxon>
        <taxon>Apusomonadida</taxon>
        <taxon>Apusomonadidae</taxon>
        <taxon>Thecamonas</taxon>
    </lineage>
</organism>
<sequence>MDAASVPSAAGLVFVLRLALGVLGLQLALAILSSFADDNAFERLCAPVDAAACADTRVLVSPAYWAARADDWLFLPRIVLIALLSFAALLAQLLVSRAAALHRAAVANTRRAATLILRFADAPRAVTSHVWYRFALELQAVGDLPEASCACCRVFAARGKTQWLQHTIRAAAALGLLAGWALIATASSAAPRPARAASRHLLPWLQLAWLAVISVLLAVLLTAIATFRASFGDNISTSEWAYAATNAPDMVDRLADVALAIHRHVEPQLAPHQVYELMEIGRVALAHSHYRRRTGGYHAQLDRAHAVLNGCTLSSLSSPSSSSYTYLSSASYRS</sequence>
<proteinExistence type="predicted"/>
<keyword evidence="1" id="KW-0812">Transmembrane</keyword>
<protein>
    <submittedName>
        <fullName evidence="2">Uncharacterized protein</fullName>
    </submittedName>
</protein>
<reference evidence="2 3" key="1">
    <citation type="submission" date="2010-05" db="EMBL/GenBank/DDBJ databases">
        <title>The Genome Sequence of Thecamonas trahens ATCC 50062.</title>
        <authorList>
            <consortium name="The Broad Institute Genome Sequencing Platform"/>
            <person name="Russ C."/>
            <person name="Cuomo C."/>
            <person name="Shea T."/>
            <person name="Young S.K."/>
            <person name="Zeng Q."/>
            <person name="Koehrsen M."/>
            <person name="Haas B."/>
            <person name="Borodovsky M."/>
            <person name="Guigo R."/>
            <person name="Alvarado L."/>
            <person name="Berlin A."/>
            <person name="Bochicchio J."/>
            <person name="Borenstein D."/>
            <person name="Chapman S."/>
            <person name="Chen Z."/>
            <person name="Freedman E."/>
            <person name="Gellesch M."/>
            <person name="Goldberg J."/>
            <person name="Griggs A."/>
            <person name="Gujja S."/>
            <person name="Heilman E."/>
            <person name="Heiman D."/>
            <person name="Hepburn T."/>
            <person name="Howarth C."/>
            <person name="Jen D."/>
            <person name="Larson L."/>
            <person name="Mehta T."/>
            <person name="Park D."/>
            <person name="Pearson M."/>
            <person name="Roberts A."/>
            <person name="Saif S."/>
            <person name="Shenoy N."/>
            <person name="Sisk P."/>
            <person name="Stolte C."/>
            <person name="Sykes S."/>
            <person name="Thomson T."/>
            <person name="Walk T."/>
            <person name="White J."/>
            <person name="Yandava C."/>
            <person name="Burger G."/>
            <person name="Gray M.W."/>
            <person name="Holland P.W.H."/>
            <person name="King N."/>
            <person name="Lang F.B.F."/>
            <person name="Roger A.J."/>
            <person name="Ruiz-Trillo I."/>
            <person name="Lander E."/>
            <person name="Nusbaum C."/>
        </authorList>
    </citation>
    <scope>NUCLEOTIDE SEQUENCE [LARGE SCALE GENOMIC DNA]</scope>
    <source>
        <strain evidence="2 3">ATCC 50062</strain>
    </source>
</reference>